<dbReference type="SUPFAM" id="SSF54171">
    <property type="entry name" value="DNA-binding domain"/>
    <property type="match status" value="1"/>
</dbReference>
<accession>A0ABR1FMY8</accession>
<evidence type="ECO:0000256" key="1">
    <source>
        <dbReference type="ARBA" id="ARBA00004123"/>
    </source>
</evidence>
<feature type="region of interest" description="Disordered" evidence="4">
    <location>
        <begin position="237"/>
        <end position="258"/>
    </location>
</feature>
<feature type="compositionally biased region" description="Low complexity" evidence="4">
    <location>
        <begin position="287"/>
        <end position="306"/>
    </location>
</feature>
<name>A0ABR1FMY8_AURAN</name>
<feature type="region of interest" description="Disordered" evidence="4">
    <location>
        <begin position="642"/>
        <end position="694"/>
    </location>
</feature>
<dbReference type="PANTHER" id="PTHR15546:SF2">
    <property type="entry name" value="DDT DOMAIN-CONTAINING PROTEIN DDB_G0282237"/>
    <property type="match status" value="1"/>
</dbReference>
<reference evidence="6 7" key="1">
    <citation type="submission" date="2024-03" db="EMBL/GenBank/DDBJ databases">
        <title>Aureococcus anophagefferens CCMP1851 and Kratosvirus quantuckense: Draft genome of a second virus-susceptible host strain in the model system.</title>
        <authorList>
            <person name="Chase E."/>
            <person name="Truchon A.R."/>
            <person name="Schepens W."/>
            <person name="Wilhelm S.W."/>
        </authorList>
    </citation>
    <scope>NUCLEOTIDE SEQUENCE [LARGE SCALE GENOMIC DNA]</scope>
    <source>
        <strain evidence="6 7">CCMP1851</strain>
    </source>
</reference>
<feature type="compositionally biased region" description="Acidic residues" evidence="4">
    <location>
        <begin position="432"/>
        <end position="450"/>
    </location>
</feature>
<feature type="coiled-coil region" evidence="3">
    <location>
        <begin position="808"/>
        <end position="835"/>
    </location>
</feature>
<feature type="domain" description="WHIM2" evidence="5">
    <location>
        <begin position="842"/>
        <end position="927"/>
    </location>
</feature>
<comment type="subcellular location">
    <subcellularLocation>
        <location evidence="1">Nucleus</location>
    </subcellularLocation>
</comment>
<evidence type="ECO:0000313" key="6">
    <source>
        <dbReference type="EMBL" id="KAK7233725.1"/>
    </source>
</evidence>
<comment type="caution">
    <text evidence="6">The sequence shown here is derived from an EMBL/GenBank/DDBJ whole genome shotgun (WGS) entry which is preliminary data.</text>
</comment>
<feature type="compositionally biased region" description="Basic and acidic residues" evidence="4">
    <location>
        <begin position="643"/>
        <end position="663"/>
    </location>
</feature>
<evidence type="ECO:0000313" key="7">
    <source>
        <dbReference type="Proteomes" id="UP001363151"/>
    </source>
</evidence>
<feature type="compositionally biased region" description="Low complexity" evidence="4">
    <location>
        <begin position="553"/>
        <end position="570"/>
    </location>
</feature>
<feature type="compositionally biased region" description="Basic residues" evidence="4">
    <location>
        <begin position="535"/>
        <end position="547"/>
    </location>
</feature>
<dbReference type="Gene3D" id="3.30.890.10">
    <property type="entry name" value="Methyl-cpg-binding Protein 2, Chain A"/>
    <property type="match status" value="1"/>
</dbReference>
<dbReference type="Proteomes" id="UP001363151">
    <property type="component" value="Unassembled WGS sequence"/>
</dbReference>
<sequence>MYPGCPPTTAAAAPARRAPIPIARRGRRAPVPAAAIGQYPFNPALLAGATFRPAAPPSSDGGDDGEGRWSPFEQGEAQGFAAALGGAAPAPPAPAPAKLFAVRLKVDGQRLRGHPWQLYYEGTDRPCSPLPPPGDAAPVFARDGVALIRLDALRGGALGVGGPAGARADRPGEPQGAELEPGERHACVARWPARRSRPAAAPDLIDGWTATVEVRKEGNTAGTYDVYYFDPWAGATGRGRGGAASGRDAKRRAEKDSELAAAAANRALAEMKRKQAERYPVDDALLDGEPPAGPAAAARPEASDPSDSLLRGVPRDAVGDVLAIHALLRAIGARRTALGLKRVDKGARPCARARLTAVPRAARFLERLAALDATAAARGAAASLAAAARKARPRAWKGAAADGDARRWTPGDGRTWERYVDGVARQQKRAADDDDAYDSADAAADDDSDDEFKAPVVGVASKKRSASSDAPPPPEDAPPDDDDFGDLIDAPPEVLAPVAELRLPRPPKESAEAEAKAAEDLANGIVPQPVELPKAKKPAKPRKRKPKQPKEPGPATTAAATQGSGAARPGAAPPPLSSALDKLIACDAPCAVDARNPKLPGSAARSSLALTQGATIKEVMKLGGRRGDIFNDLARGYTVLTNPEHRKWYDDAKAAKGDGDAKPGRARRGRRPPRATASAEVAPRPAPTRRGGGGVEFVGFLALERREQATPDGAASSQARRPARLAVMERLKGAAARLGGEGDPDYDDVLELRSAVADAKSDAVALEGVFDPPPPPPPDDDDAMDVDAMPPLSLDGEARRKRWVTRELADAYEALRDVELRLEETERRRARAQDVRAHALPRMEPLGSDRHRDVYWTFPRLDVAESASSPPRPPSPVRVWKERRAPPDAASTTPTWGFYAGDDAVRRLALSLDERGVRERDLRATLLDLLPLGAPPPAEELL</sequence>
<evidence type="ECO:0000259" key="5">
    <source>
        <dbReference type="Pfam" id="PF15613"/>
    </source>
</evidence>
<feature type="region of interest" description="Disordered" evidence="4">
    <location>
        <begin position="50"/>
        <end position="72"/>
    </location>
</feature>
<proteinExistence type="predicted"/>
<feature type="compositionally biased region" description="Acidic residues" evidence="4">
    <location>
        <begin position="477"/>
        <end position="486"/>
    </location>
</feature>
<protein>
    <submittedName>
        <fullName evidence="6">Hemolysin-like protein</fullName>
    </submittedName>
</protein>
<organism evidence="6 7">
    <name type="scientific">Aureococcus anophagefferens</name>
    <name type="common">Harmful bloom alga</name>
    <dbReference type="NCBI Taxonomy" id="44056"/>
    <lineage>
        <taxon>Eukaryota</taxon>
        <taxon>Sar</taxon>
        <taxon>Stramenopiles</taxon>
        <taxon>Ochrophyta</taxon>
        <taxon>Pelagophyceae</taxon>
        <taxon>Pelagomonadales</taxon>
        <taxon>Pelagomonadaceae</taxon>
        <taxon>Aureococcus</taxon>
    </lineage>
</organism>
<dbReference type="InterPro" id="IPR053271">
    <property type="entry name" value="DDT_domain"/>
</dbReference>
<feature type="compositionally biased region" description="Basic and acidic residues" evidence="4">
    <location>
        <begin position="403"/>
        <end position="420"/>
    </location>
</feature>
<evidence type="ECO:0000256" key="2">
    <source>
        <dbReference type="ARBA" id="ARBA00023242"/>
    </source>
</evidence>
<feature type="compositionally biased region" description="Basic residues" evidence="4">
    <location>
        <begin position="664"/>
        <end position="673"/>
    </location>
</feature>
<evidence type="ECO:0000256" key="4">
    <source>
        <dbReference type="SAM" id="MobiDB-lite"/>
    </source>
</evidence>
<feature type="region of interest" description="Disordered" evidence="4">
    <location>
        <begin position="1"/>
        <end position="25"/>
    </location>
</feature>
<dbReference type="Pfam" id="PF15613">
    <property type="entry name" value="WSD"/>
    <property type="match status" value="1"/>
</dbReference>
<feature type="region of interest" description="Disordered" evidence="4">
    <location>
        <begin position="283"/>
        <end position="311"/>
    </location>
</feature>
<feature type="region of interest" description="Disordered" evidence="4">
    <location>
        <begin position="392"/>
        <end position="578"/>
    </location>
</feature>
<feature type="compositionally biased region" description="Basic and acidic residues" evidence="4">
    <location>
        <begin position="247"/>
        <end position="258"/>
    </location>
</feature>
<feature type="region of interest" description="Disordered" evidence="4">
    <location>
        <begin position="864"/>
        <end position="894"/>
    </location>
</feature>
<keyword evidence="7" id="KW-1185">Reference proteome</keyword>
<dbReference type="InterPro" id="IPR016177">
    <property type="entry name" value="DNA-bd_dom_sf"/>
</dbReference>
<feature type="compositionally biased region" description="Low complexity" evidence="4">
    <location>
        <begin position="7"/>
        <end position="25"/>
    </location>
</feature>
<dbReference type="InterPro" id="IPR028941">
    <property type="entry name" value="WHIM2_dom"/>
</dbReference>
<evidence type="ECO:0000256" key="3">
    <source>
        <dbReference type="SAM" id="Coils"/>
    </source>
</evidence>
<keyword evidence="3" id="KW-0175">Coiled coil</keyword>
<feature type="region of interest" description="Disordered" evidence="4">
    <location>
        <begin position="766"/>
        <end position="787"/>
    </location>
</feature>
<dbReference type="EMBL" id="JBBJCI010000356">
    <property type="protein sequence ID" value="KAK7233725.1"/>
    <property type="molecule type" value="Genomic_DNA"/>
</dbReference>
<keyword evidence="2" id="KW-0539">Nucleus</keyword>
<dbReference type="PANTHER" id="PTHR15546">
    <property type="entry name" value="BROMODOMAIN ADJACENT TO ZINC FINGER DOMAIN, 2A"/>
    <property type="match status" value="1"/>
</dbReference>
<feature type="compositionally biased region" description="Basic and acidic residues" evidence="4">
    <location>
        <begin position="502"/>
        <end position="519"/>
    </location>
</feature>
<gene>
    <name evidence="6" type="ORF">SO694_00101097</name>
</gene>